<feature type="region of interest" description="Disordered" evidence="1">
    <location>
        <begin position="255"/>
        <end position="282"/>
    </location>
</feature>
<dbReference type="AlphaFoldDB" id="A0A9P1IKR1"/>
<feature type="signal peptide" evidence="3">
    <location>
        <begin position="1"/>
        <end position="26"/>
    </location>
</feature>
<keyword evidence="5" id="KW-1185">Reference proteome</keyword>
<evidence type="ECO:0000256" key="3">
    <source>
        <dbReference type="SAM" id="SignalP"/>
    </source>
</evidence>
<feature type="compositionally biased region" description="Low complexity" evidence="1">
    <location>
        <begin position="88"/>
        <end position="100"/>
    </location>
</feature>
<feature type="transmembrane region" description="Helical" evidence="2">
    <location>
        <begin position="33"/>
        <end position="55"/>
    </location>
</feature>
<organism evidence="4 5">
    <name type="scientific">Caenorhabditis angaria</name>
    <dbReference type="NCBI Taxonomy" id="860376"/>
    <lineage>
        <taxon>Eukaryota</taxon>
        <taxon>Metazoa</taxon>
        <taxon>Ecdysozoa</taxon>
        <taxon>Nematoda</taxon>
        <taxon>Chromadorea</taxon>
        <taxon>Rhabditida</taxon>
        <taxon>Rhabditina</taxon>
        <taxon>Rhabditomorpha</taxon>
        <taxon>Rhabditoidea</taxon>
        <taxon>Rhabditidae</taxon>
        <taxon>Peloderinae</taxon>
        <taxon>Caenorhabditis</taxon>
    </lineage>
</organism>
<reference evidence="4" key="1">
    <citation type="submission" date="2022-11" db="EMBL/GenBank/DDBJ databases">
        <authorList>
            <person name="Kikuchi T."/>
        </authorList>
    </citation>
    <scope>NUCLEOTIDE SEQUENCE</scope>
    <source>
        <strain evidence="4">PS1010</strain>
    </source>
</reference>
<feature type="chain" id="PRO_5040204325" evidence="3">
    <location>
        <begin position="27"/>
        <end position="354"/>
    </location>
</feature>
<protein>
    <submittedName>
        <fullName evidence="4">Uncharacterized protein</fullName>
    </submittedName>
</protein>
<feature type="compositionally biased region" description="Basic and acidic residues" evidence="1">
    <location>
        <begin position="127"/>
        <end position="139"/>
    </location>
</feature>
<gene>
    <name evidence="4" type="ORF">CAMP_LOCUS9488</name>
</gene>
<feature type="region of interest" description="Disordered" evidence="1">
    <location>
        <begin position="303"/>
        <end position="354"/>
    </location>
</feature>
<evidence type="ECO:0000256" key="2">
    <source>
        <dbReference type="SAM" id="Phobius"/>
    </source>
</evidence>
<dbReference type="EMBL" id="CANHGI010000004">
    <property type="protein sequence ID" value="CAI5446851.1"/>
    <property type="molecule type" value="Genomic_DNA"/>
</dbReference>
<keyword evidence="2" id="KW-0472">Membrane</keyword>
<keyword evidence="2" id="KW-1133">Transmembrane helix</keyword>
<sequence length="354" mass="39197">MQILLNQKGFCPLILFMIYCVKGVKCCDNLVMNEITTFCTIFYAILFTVGIVNCAKPRENSNKDVPIAQKPVAKSAVKPTPVQSSSQPATPVAKKVSPPKAKTPPAPMCREEFDAQAPEEPVEEEKQEIRPLEIQKSDDDNTIIVKPNTDIAQANDKDNKPPPTPAKTEKYDAAWRKRHKKYLDDDKAAPKKLDAWTKMARLIPKIYIPRNVQGYLHQDSAPRADIVVVSKVYFDRNKNTLTLVGDDIDDVSLEPSTKSGDDLEDTVASSRASNLSSNNSTNKTAIRNTKALTCKLATSKELVKNGGKTKDLSKIDGKKKDGVSKKEKSEKKKDESAKHEVEDLPNNSEEKEGG</sequence>
<comment type="caution">
    <text evidence="4">The sequence shown here is derived from an EMBL/GenBank/DDBJ whole genome shotgun (WGS) entry which is preliminary data.</text>
</comment>
<keyword evidence="3" id="KW-0732">Signal</keyword>
<proteinExistence type="predicted"/>
<accession>A0A9P1IKR1</accession>
<feature type="region of interest" description="Disordered" evidence="1">
    <location>
        <begin position="63"/>
        <end position="171"/>
    </location>
</feature>
<feature type="compositionally biased region" description="Basic and acidic residues" evidence="1">
    <location>
        <begin position="308"/>
        <end position="354"/>
    </location>
</feature>
<evidence type="ECO:0000313" key="5">
    <source>
        <dbReference type="Proteomes" id="UP001152747"/>
    </source>
</evidence>
<name>A0A9P1IKR1_9PELO</name>
<evidence type="ECO:0000256" key="1">
    <source>
        <dbReference type="SAM" id="MobiDB-lite"/>
    </source>
</evidence>
<dbReference type="Proteomes" id="UP001152747">
    <property type="component" value="Unassembled WGS sequence"/>
</dbReference>
<evidence type="ECO:0000313" key="4">
    <source>
        <dbReference type="EMBL" id="CAI5446851.1"/>
    </source>
</evidence>
<feature type="compositionally biased region" description="Low complexity" evidence="1">
    <location>
        <begin position="269"/>
        <end position="282"/>
    </location>
</feature>
<keyword evidence="2" id="KW-0812">Transmembrane</keyword>